<protein>
    <recommendedName>
        <fullName evidence="2">PH domain-containing protein</fullName>
    </recommendedName>
</protein>
<evidence type="ECO:0000313" key="1">
    <source>
        <dbReference type="EMBL" id="KKM25386.1"/>
    </source>
</evidence>
<dbReference type="AlphaFoldDB" id="A0A0F9ICR4"/>
<evidence type="ECO:0008006" key="2">
    <source>
        <dbReference type="Google" id="ProtNLM"/>
    </source>
</evidence>
<comment type="caution">
    <text evidence="1">The sequence shown here is derived from an EMBL/GenBank/DDBJ whole genome shotgun (WGS) entry which is preliminary data.</text>
</comment>
<name>A0A0F9ICR4_9ZZZZ</name>
<accession>A0A0F9ICR4</accession>
<reference evidence="1" key="1">
    <citation type="journal article" date="2015" name="Nature">
        <title>Complex archaea that bridge the gap between prokaryotes and eukaryotes.</title>
        <authorList>
            <person name="Spang A."/>
            <person name="Saw J.H."/>
            <person name="Jorgensen S.L."/>
            <person name="Zaremba-Niedzwiedzka K."/>
            <person name="Martijn J."/>
            <person name="Lind A.E."/>
            <person name="van Eijk R."/>
            <person name="Schleper C."/>
            <person name="Guy L."/>
            <person name="Ettema T.J."/>
        </authorList>
    </citation>
    <scope>NUCLEOTIDE SEQUENCE</scope>
</reference>
<sequence>TSHKFTLVFDTGKRVDLTRDESIEYEKWVLEREKQARQG</sequence>
<organism evidence="1">
    <name type="scientific">marine sediment metagenome</name>
    <dbReference type="NCBI Taxonomy" id="412755"/>
    <lineage>
        <taxon>unclassified sequences</taxon>
        <taxon>metagenomes</taxon>
        <taxon>ecological metagenomes</taxon>
    </lineage>
</organism>
<dbReference type="EMBL" id="LAZR01012729">
    <property type="protein sequence ID" value="KKM25386.1"/>
    <property type="molecule type" value="Genomic_DNA"/>
</dbReference>
<proteinExistence type="predicted"/>
<gene>
    <name evidence="1" type="ORF">LCGC14_1595430</name>
</gene>
<feature type="non-terminal residue" evidence="1">
    <location>
        <position position="1"/>
    </location>
</feature>